<dbReference type="InterPro" id="IPR015422">
    <property type="entry name" value="PyrdxlP-dep_Trfase_small"/>
</dbReference>
<keyword evidence="5 8" id="KW-0808">Transferase</keyword>
<dbReference type="SUPFAM" id="SSF53383">
    <property type="entry name" value="PLP-dependent transferases"/>
    <property type="match status" value="1"/>
</dbReference>
<comment type="caution">
    <text evidence="8">The sequence shown here is derived from an EMBL/GenBank/DDBJ whole genome shotgun (WGS) entry which is preliminary data.</text>
</comment>
<dbReference type="OrthoDB" id="9808770at2"/>
<keyword evidence="9" id="KW-1185">Reference proteome</keyword>
<evidence type="ECO:0000256" key="6">
    <source>
        <dbReference type="ARBA" id="ARBA00022898"/>
    </source>
</evidence>
<dbReference type="Gene3D" id="3.90.1150.10">
    <property type="entry name" value="Aspartate Aminotransferase, domain 1"/>
    <property type="match status" value="1"/>
</dbReference>
<keyword evidence="4 8" id="KW-0032">Aminotransferase</keyword>
<dbReference type="GO" id="GO:0047536">
    <property type="term" value="F:2-aminoadipate transaminase activity"/>
    <property type="evidence" value="ECO:0007669"/>
    <property type="project" value="UniProtKB-EC"/>
</dbReference>
<evidence type="ECO:0000313" key="9">
    <source>
        <dbReference type="Proteomes" id="UP000265715"/>
    </source>
</evidence>
<dbReference type="InterPro" id="IPR050859">
    <property type="entry name" value="Class-I_PLP-dep_aminotransf"/>
</dbReference>
<evidence type="ECO:0000256" key="2">
    <source>
        <dbReference type="ARBA" id="ARBA00007441"/>
    </source>
</evidence>
<keyword evidence="6" id="KW-0663">Pyridoxal phosphate</keyword>
<dbReference type="Proteomes" id="UP000265715">
    <property type="component" value="Unassembled WGS sequence"/>
</dbReference>
<sequence length="402" mass="44217">MGSPISWDSRFARRATRITSSTIRELLKMAQQPGMITFSGGLPAPELFPAEAMAEASARILREKANQALQYSTTEGYPALREWVAAQLPNTQPDQVLLVSGSQQGLDLLGKIFIDAGSAVAVESPTYMGALSAFNPYEPEYLTVAMDEEGMVPEALEAVLKQGPRFVYALPTFQNPSGRLMSLERRQKLVELAGEYGVPIVEDDAYAELYYGGQKLPTLYSLDQQMRGGGEGNVVYLSTFSKTLAPGLRVAYAVGPRPVIHKLVQAKQGADLHTGSLNQMLVYEMVKYGLQEQLSKIRETYAARRDVMLEAMTQHLPKGVSWNQPKGGMFIWMQLPQGADAVSLFKKALEQKVAFVPGQPFHADGSGQNTLRLSFSNADPELIREGIRRLGRAAEEELELVK</sequence>
<dbReference type="GO" id="GO:1901605">
    <property type="term" value="P:alpha-amino acid metabolic process"/>
    <property type="evidence" value="ECO:0007669"/>
    <property type="project" value="TreeGrafter"/>
</dbReference>
<comment type="similarity">
    <text evidence="2">Belongs to the class-I pyridoxal-phosphate-dependent aminotransferase family.</text>
</comment>
<dbReference type="InterPro" id="IPR004839">
    <property type="entry name" value="Aminotransferase_I/II_large"/>
</dbReference>
<comment type="subunit">
    <text evidence="3">Homodimer.</text>
</comment>
<evidence type="ECO:0000256" key="4">
    <source>
        <dbReference type="ARBA" id="ARBA00022576"/>
    </source>
</evidence>
<name>A0A399E3D5_9DEIN</name>
<dbReference type="PANTHER" id="PTHR42790">
    <property type="entry name" value="AMINOTRANSFERASE"/>
    <property type="match status" value="1"/>
</dbReference>
<dbReference type="InterPro" id="IPR015424">
    <property type="entry name" value="PyrdxlP-dep_Trfase"/>
</dbReference>
<dbReference type="RefSeq" id="WP_119316586.1">
    <property type="nucleotide sequence ID" value="NZ_QXDL01000277.1"/>
</dbReference>
<dbReference type="PANTHER" id="PTHR42790:SF19">
    <property type="entry name" value="KYNURENINE_ALPHA-AMINOADIPATE AMINOTRANSFERASE, MITOCHONDRIAL"/>
    <property type="match status" value="1"/>
</dbReference>
<proteinExistence type="inferred from homology"/>
<gene>
    <name evidence="8" type="primary">lysN</name>
    <name evidence="8" type="ORF">Mterra_03726</name>
</gene>
<evidence type="ECO:0000256" key="5">
    <source>
        <dbReference type="ARBA" id="ARBA00022679"/>
    </source>
</evidence>
<reference evidence="8 9" key="1">
    <citation type="submission" date="2018-08" db="EMBL/GenBank/DDBJ databases">
        <title>Meiothermus terrae DSM 26712 genome sequencing project.</title>
        <authorList>
            <person name="Da Costa M.S."/>
            <person name="Albuquerque L."/>
            <person name="Raposo P."/>
            <person name="Froufe H.J.C."/>
            <person name="Barroso C.S."/>
            <person name="Egas C."/>
        </authorList>
    </citation>
    <scope>NUCLEOTIDE SEQUENCE [LARGE SCALE GENOMIC DNA]</scope>
    <source>
        <strain evidence="8 9">DSM 26712</strain>
    </source>
</reference>
<organism evidence="8 9">
    <name type="scientific">Calidithermus terrae</name>
    <dbReference type="NCBI Taxonomy" id="1408545"/>
    <lineage>
        <taxon>Bacteria</taxon>
        <taxon>Thermotogati</taxon>
        <taxon>Deinococcota</taxon>
        <taxon>Deinococci</taxon>
        <taxon>Thermales</taxon>
        <taxon>Thermaceae</taxon>
        <taxon>Calidithermus</taxon>
    </lineage>
</organism>
<protein>
    <submittedName>
        <fullName evidence="8">2-aminoadipate transaminase</fullName>
        <ecNumber evidence="8">2.6.1.39</ecNumber>
    </submittedName>
</protein>
<dbReference type="AlphaFoldDB" id="A0A399E3D5"/>
<feature type="domain" description="Aminotransferase class I/classII large" evidence="7">
    <location>
        <begin position="49"/>
        <end position="390"/>
    </location>
</feature>
<evidence type="ECO:0000259" key="7">
    <source>
        <dbReference type="Pfam" id="PF00155"/>
    </source>
</evidence>
<dbReference type="CDD" id="cd00609">
    <property type="entry name" value="AAT_like"/>
    <property type="match status" value="1"/>
</dbReference>
<accession>A0A399E3D5</accession>
<comment type="cofactor">
    <cofactor evidence="1">
        <name>pyridoxal 5'-phosphate</name>
        <dbReference type="ChEBI" id="CHEBI:597326"/>
    </cofactor>
</comment>
<dbReference type="EMBL" id="QXDL01000277">
    <property type="protein sequence ID" value="RIH77839.1"/>
    <property type="molecule type" value="Genomic_DNA"/>
</dbReference>
<dbReference type="GO" id="GO:0030170">
    <property type="term" value="F:pyridoxal phosphate binding"/>
    <property type="evidence" value="ECO:0007669"/>
    <property type="project" value="InterPro"/>
</dbReference>
<evidence type="ECO:0000256" key="3">
    <source>
        <dbReference type="ARBA" id="ARBA00011738"/>
    </source>
</evidence>
<dbReference type="EC" id="2.6.1.39" evidence="8"/>
<evidence type="ECO:0000256" key="1">
    <source>
        <dbReference type="ARBA" id="ARBA00001933"/>
    </source>
</evidence>
<dbReference type="InterPro" id="IPR015421">
    <property type="entry name" value="PyrdxlP-dep_Trfase_major"/>
</dbReference>
<dbReference type="Pfam" id="PF00155">
    <property type="entry name" value="Aminotran_1_2"/>
    <property type="match status" value="1"/>
</dbReference>
<evidence type="ECO:0000313" key="8">
    <source>
        <dbReference type="EMBL" id="RIH77839.1"/>
    </source>
</evidence>
<dbReference type="FunFam" id="3.40.640.10:FF:000053">
    <property type="entry name" value="Aminotransferase, class I"/>
    <property type="match status" value="1"/>
</dbReference>
<dbReference type="Gene3D" id="3.40.640.10">
    <property type="entry name" value="Type I PLP-dependent aspartate aminotransferase-like (Major domain)"/>
    <property type="match status" value="1"/>
</dbReference>